<protein>
    <submittedName>
        <fullName evidence="5">DDE superfamily endonuclease</fullName>
    </submittedName>
</protein>
<dbReference type="GO" id="GO:0046872">
    <property type="term" value="F:metal ion binding"/>
    <property type="evidence" value="ECO:0007669"/>
    <property type="project" value="UniProtKB-KW"/>
</dbReference>
<reference evidence="5 6" key="1">
    <citation type="submission" date="2016-11" db="EMBL/GenBank/DDBJ databases">
        <authorList>
            <person name="Jaros S."/>
            <person name="Januszkiewicz K."/>
            <person name="Wedrychowicz H."/>
        </authorList>
    </citation>
    <scope>NUCLEOTIDE SEQUENCE [LARGE SCALE GENOMIC DNA]</scope>
    <source>
        <strain evidence="5 6">DSM 43832</strain>
    </source>
</reference>
<proteinExistence type="predicted"/>
<keyword evidence="5" id="KW-0540">Nuclease</keyword>
<sequence>MTGLDDGQLTDLVARVHEVCGERFVSRGRPIALGLFRSVAMVVCLLRKNLTQDLAGAVFGVSQPTVSRRWDLLRPVIGDVLAAVRPTPSEVAGRGTVLVDGTVCPTWDWQEIPDLYSTKVGFPGMNLQVAATLDGDLVAVGEIPVHGARHDAHAFAASRLADVLRDFPSVADLGYVGVEDIGTVPYKRLPGIDLDPSQIEFNTDLSRMRAAVEHAIAHLKTWRMLSEEGGRYRAPISKYASVVKAIIGLFFFAAYE</sequence>
<evidence type="ECO:0000259" key="3">
    <source>
        <dbReference type="Pfam" id="PF13359"/>
    </source>
</evidence>
<evidence type="ECO:0000256" key="2">
    <source>
        <dbReference type="ARBA" id="ARBA00022723"/>
    </source>
</evidence>
<comment type="cofactor">
    <cofactor evidence="1">
        <name>a divalent metal cation</name>
        <dbReference type="ChEBI" id="CHEBI:60240"/>
    </cofactor>
</comment>
<dbReference type="EMBL" id="FRAP01000041">
    <property type="protein sequence ID" value="SHL54502.1"/>
    <property type="molecule type" value="Genomic_DNA"/>
</dbReference>
<dbReference type="InterPro" id="IPR027806">
    <property type="entry name" value="HARBI1_dom"/>
</dbReference>
<dbReference type="STRING" id="1848.SAMN05443637_1412"/>
<evidence type="ECO:0000313" key="6">
    <source>
        <dbReference type="Proteomes" id="UP000184363"/>
    </source>
</evidence>
<keyword evidence="2" id="KW-0479">Metal-binding</keyword>
<evidence type="ECO:0000256" key="1">
    <source>
        <dbReference type="ARBA" id="ARBA00001968"/>
    </source>
</evidence>
<dbReference type="AlphaFoldDB" id="A0A1M7BHL5"/>
<organism evidence="5 6">
    <name type="scientific">Pseudonocardia thermophila</name>
    <dbReference type="NCBI Taxonomy" id="1848"/>
    <lineage>
        <taxon>Bacteria</taxon>
        <taxon>Bacillati</taxon>
        <taxon>Actinomycetota</taxon>
        <taxon>Actinomycetes</taxon>
        <taxon>Pseudonocardiales</taxon>
        <taxon>Pseudonocardiaceae</taxon>
        <taxon>Pseudonocardia</taxon>
    </lineage>
</organism>
<keyword evidence="5" id="KW-0378">Hydrolase</keyword>
<name>A0A1M7BHL5_PSETH</name>
<evidence type="ECO:0000259" key="4">
    <source>
        <dbReference type="Pfam" id="PF13613"/>
    </source>
</evidence>
<keyword evidence="5" id="KW-0255">Endonuclease</keyword>
<dbReference type="Pfam" id="PF13613">
    <property type="entry name" value="HTH_Tnp_4"/>
    <property type="match status" value="1"/>
</dbReference>
<dbReference type="OrthoDB" id="3692540at2"/>
<dbReference type="Pfam" id="PF13359">
    <property type="entry name" value="DDE_Tnp_4"/>
    <property type="match status" value="1"/>
</dbReference>
<keyword evidence="6" id="KW-1185">Reference proteome</keyword>
<accession>A0A1M7BHL5</accession>
<gene>
    <name evidence="5" type="ORF">SAMN05443637_1412</name>
</gene>
<dbReference type="InterPro" id="IPR027805">
    <property type="entry name" value="Transposase_HTH_dom"/>
</dbReference>
<feature type="domain" description="Transposase Helix-turn-helix" evidence="4">
    <location>
        <begin position="35"/>
        <end position="77"/>
    </location>
</feature>
<dbReference type="RefSeq" id="WP_073460605.1">
    <property type="nucleotide sequence ID" value="NZ_FRAP01000041.1"/>
</dbReference>
<evidence type="ECO:0000313" key="5">
    <source>
        <dbReference type="EMBL" id="SHL54502.1"/>
    </source>
</evidence>
<dbReference type="Proteomes" id="UP000184363">
    <property type="component" value="Unassembled WGS sequence"/>
</dbReference>
<dbReference type="GO" id="GO:0004519">
    <property type="term" value="F:endonuclease activity"/>
    <property type="evidence" value="ECO:0007669"/>
    <property type="project" value="UniProtKB-KW"/>
</dbReference>
<feature type="domain" description="DDE Tnp4" evidence="3">
    <location>
        <begin position="114"/>
        <end position="249"/>
    </location>
</feature>